<dbReference type="PROSITE" id="PS52016">
    <property type="entry name" value="TONB_DEPENDENT_REC_3"/>
    <property type="match status" value="1"/>
</dbReference>
<dbReference type="Pfam" id="PF07660">
    <property type="entry name" value="STN"/>
    <property type="match status" value="1"/>
</dbReference>
<dbReference type="InterPro" id="IPR036942">
    <property type="entry name" value="Beta-barrel_TonB_sf"/>
</dbReference>
<keyword evidence="6 7" id="KW-0998">Cell outer membrane</keyword>
<keyword evidence="9" id="KW-0732">Signal</keyword>
<keyword evidence="4 7" id="KW-0812">Transmembrane</keyword>
<dbReference type="AlphaFoldDB" id="A0A015XE00"/>
<dbReference type="Gene3D" id="2.40.170.20">
    <property type="entry name" value="TonB-dependent receptor, beta-barrel domain"/>
    <property type="match status" value="1"/>
</dbReference>
<dbReference type="FunFam" id="2.170.130.10:FF:000003">
    <property type="entry name" value="SusC/RagA family TonB-linked outer membrane protein"/>
    <property type="match status" value="1"/>
</dbReference>
<sequence length="1105" mass="122451">MRKCNMRWFSPQRMKKHLAFALAVSLVAMVPVSAFAQVLKISMTKTNVSIENVLRELEKQSDYTFFYNDNQVKLNKKVSINVSDAPIETVLNEVFKNSGYTYKIVDNQIVVSTAAVTTNNVQATQQQKQRKVSGIIKDTTGEPVIGASVVEKGNPTNGTITDIDGKFSLTVGGNELQVTYIGYVPEIVSLKAGVSSYNITMKEDTKTLDEVVVVGYGVQKKANLTGSVSSINAEALESRSVSSVSAAMAGTMPGVTAIQSSGAPGLQTGTITVRGKNSVNAANPLVIVDGVPGSMNTIDPQDIESLTVLKDAASAAIYGVQAANGVILITTKKGKKGQDAKVSYSGSVAWATPTAKLNFLGAADYAMLYNEAVKNENPNASLPYSDEDIELFRNGSDPIGHPNTDWYKETFKNFSFEQQHNFSINGGSEKTNYSASVGYLYQGGLTNENDYNRFTGRINVESEISKWFSAGLNVSGYRGTREDGAVGFATLMSEVTRNSPTLPVYNEDGTFNYSGKANPVAELGRTGFYRQMDQQLNAILHATVHILPELSVKGLFSVRNDIRNIDYFKKHYSYGSGSNISDSGLREGYDKYYIWNEYTSQLLVNYNKSFQKHTIGALFGFEQWEQIYKYTEATRKGGGSDELTESLNTLDKSSQTNSDGGTELARRSYFGRIQYDYADRYLFEANLRADASSRFPKDNRWGVFPAFSAGWRISEENFIKDNLDWMSNLKLRLGWGRTGNEELSDIYPAVATYAYGSYMFGNTLNTTAYEARYVNSALQWATVTNYEIGLDAGFLNNKLGFELSVYKKKTDDMLLKLPVQGILGMSAPVQNAGSVENTGFDLNIFHNNRINKDFSYAVNLNLAYVKNRITNLEGTEGEDPDNNKLWRLEGHPIGSFYGYKAIGYFNTEEELANEPKRTGTEKLGDIKYADLNGDGKIDAANDRTVIGQNFPSWTGGLSINLFWKDFDFSALFQGAFDVDKYCEAESSYAFYNGGKVLKKHLDRWTPENHNASYPRITKDSQTNFVTSSFWLEDGSYVRLKNVSLGYNLPKSWLNRIGVSRIKVYVAGENLLTFCGLEDIDPEESSTRGWSYTNVKKVSLGLKVSF</sequence>
<dbReference type="Gene3D" id="2.170.130.10">
    <property type="entry name" value="TonB-dependent receptor, plug domain"/>
    <property type="match status" value="1"/>
</dbReference>
<comment type="caution">
    <text evidence="11">The sequence shown here is derived from an EMBL/GenBank/DDBJ whole genome shotgun (WGS) entry which is preliminary data.</text>
</comment>
<dbReference type="RefSeq" id="WP_032557953.1">
    <property type="nucleotide sequence ID" value="NZ_JGDJ01000148.1"/>
</dbReference>
<dbReference type="InterPro" id="IPR023996">
    <property type="entry name" value="TonB-dep_OMP_SusC/RagA"/>
</dbReference>
<evidence type="ECO:0000256" key="9">
    <source>
        <dbReference type="SAM" id="SignalP"/>
    </source>
</evidence>
<dbReference type="InterPro" id="IPR037066">
    <property type="entry name" value="Plug_dom_sf"/>
</dbReference>
<dbReference type="PATRIC" id="fig|1339327.3.peg.1519"/>
<dbReference type="InterPro" id="IPR008969">
    <property type="entry name" value="CarboxyPept-like_regulatory"/>
</dbReference>
<dbReference type="Pfam" id="PF13715">
    <property type="entry name" value="CarbopepD_reg_2"/>
    <property type="match status" value="1"/>
</dbReference>
<feature type="region of interest" description="Disordered" evidence="8">
    <location>
        <begin position="636"/>
        <end position="661"/>
    </location>
</feature>
<dbReference type="InterPro" id="IPR012910">
    <property type="entry name" value="Plug_dom"/>
</dbReference>
<evidence type="ECO:0000256" key="6">
    <source>
        <dbReference type="ARBA" id="ARBA00023237"/>
    </source>
</evidence>
<comment type="similarity">
    <text evidence="7">Belongs to the TonB-dependent receptor family.</text>
</comment>
<dbReference type="NCBIfam" id="TIGR04057">
    <property type="entry name" value="SusC_RagA_signa"/>
    <property type="match status" value="1"/>
</dbReference>
<dbReference type="SUPFAM" id="SSF56935">
    <property type="entry name" value="Porins"/>
    <property type="match status" value="1"/>
</dbReference>
<accession>A0A015XE00</accession>
<dbReference type="InterPro" id="IPR039426">
    <property type="entry name" value="TonB-dep_rcpt-like"/>
</dbReference>
<dbReference type="InterPro" id="IPR023997">
    <property type="entry name" value="TonB-dep_OMP_SusC/RagA_CS"/>
</dbReference>
<keyword evidence="2 7" id="KW-0813">Transport</keyword>
<keyword evidence="5 7" id="KW-0472">Membrane</keyword>
<reference evidence="11 12" key="1">
    <citation type="submission" date="2014-02" db="EMBL/GenBank/DDBJ databases">
        <authorList>
            <person name="Sears C."/>
            <person name="Carroll K."/>
            <person name="Sack B.R."/>
            <person name="Qadri F."/>
            <person name="Myers L.L."/>
            <person name="Chung G.-T."/>
            <person name="Escheverria P."/>
            <person name="Fraser C.M."/>
            <person name="Sadzewicz L."/>
            <person name="Shefchek K.A."/>
            <person name="Tallon L."/>
            <person name="Das S.P."/>
            <person name="Daugherty S."/>
            <person name="Mongodin E.F."/>
        </authorList>
    </citation>
    <scope>NUCLEOTIDE SEQUENCE [LARGE SCALE GENOMIC DNA]</scope>
    <source>
        <strain evidence="11 12">S36L11</strain>
    </source>
</reference>
<dbReference type="Gene3D" id="3.55.50.30">
    <property type="match status" value="1"/>
</dbReference>
<comment type="subcellular location">
    <subcellularLocation>
        <location evidence="1 7">Cell outer membrane</location>
        <topology evidence="1 7">Multi-pass membrane protein</topology>
    </subcellularLocation>
</comment>
<dbReference type="Pfam" id="PF07715">
    <property type="entry name" value="Plug"/>
    <property type="match status" value="1"/>
</dbReference>
<evidence type="ECO:0000256" key="8">
    <source>
        <dbReference type="SAM" id="MobiDB-lite"/>
    </source>
</evidence>
<feature type="chain" id="PRO_5001479523" evidence="9">
    <location>
        <begin position="37"/>
        <end position="1105"/>
    </location>
</feature>
<evidence type="ECO:0000313" key="11">
    <source>
        <dbReference type="EMBL" id="EXZ29938.1"/>
    </source>
</evidence>
<dbReference type="InterPro" id="IPR011662">
    <property type="entry name" value="Secretin/TonB_short_N"/>
</dbReference>
<evidence type="ECO:0000256" key="7">
    <source>
        <dbReference type="PROSITE-ProRule" id="PRU01360"/>
    </source>
</evidence>
<organism evidence="11 12">
    <name type="scientific">Bacteroides fragilis str. S36L11</name>
    <dbReference type="NCBI Taxonomy" id="1339327"/>
    <lineage>
        <taxon>Bacteria</taxon>
        <taxon>Pseudomonadati</taxon>
        <taxon>Bacteroidota</taxon>
        <taxon>Bacteroidia</taxon>
        <taxon>Bacteroidales</taxon>
        <taxon>Bacteroidaceae</taxon>
        <taxon>Bacteroides</taxon>
    </lineage>
</organism>
<name>A0A015XE00_BACFG</name>
<evidence type="ECO:0000256" key="4">
    <source>
        <dbReference type="ARBA" id="ARBA00022692"/>
    </source>
</evidence>
<feature type="domain" description="Secretin/TonB short N-terminal" evidence="10">
    <location>
        <begin position="63"/>
        <end position="114"/>
    </location>
</feature>
<dbReference type="SUPFAM" id="SSF49464">
    <property type="entry name" value="Carboxypeptidase regulatory domain-like"/>
    <property type="match status" value="1"/>
</dbReference>
<evidence type="ECO:0000256" key="1">
    <source>
        <dbReference type="ARBA" id="ARBA00004571"/>
    </source>
</evidence>
<evidence type="ECO:0000256" key="2">
    <source>
        <dbReference type="ARBA" id="ARBA00022448"/>
    </source>
</evidence>
<evidence type="ECO:0000256" key="3">
    <source>
        <dbReference type="ARBA" id="ARBA00022452"/>
    </source>
</evidence>
<dbReference type="Gene3D" id="2.60.40.1120">
    <property type="entry name" value="Carboxypeptidase-like, regulatory domain"/>
    <property type="match status" value="1"/>
</dbReference>
<gene>
    <name evidence="11" type="ORF">M136_0855</name>
</gene>
<protein>
    <submittedName>
        <fullName evidence="11">TonB-linked outer membrane, SusC/RagA family protein</fullName>
    </submittedName>
</protein>
<evidence type="ECO:0000259" key="10">
    <source>
        <dbReference type="SMART" id="SM00965"/>
    </source>
</evidence>
<feature type="signal peptide" evidence="9">
    <location>
        <begin position="1"/>
        <end position="36"/>
    </location>
</feature>
<keyword evidence="3 7" id="KW-1134">Transmembrane beta strand</keyword>
<dbReference type="EMBL" id="JGDJ01000148">
    <property type="protein sequence ID" value="EXZ29938.1"/>
    <property type="molecule type" value="Genomic_DNA"/>
</dbReference>
<dbReference type="Proteomes" id="UP000022082">
    <property type="component" value="Unassembled WGS sequence"/>
</dbReference>
<evidence type="ECO:0000256" key="5">
    <source>
        <dbReference type="ARBA" id="ARBA00023136"/>
    </source>
</evidence>
<feature type="compositionally biased region" description="Polar residues" evidence="8">
    <location>
        <begin position="645"/>
        <end position="660"/>
    </location>
</feature>
<evidence type="ECO:0000313" key="12">
    <source>
        <dbReference type="Proteomes" id="UP000022082"/>
    </source>
</evidence>
<dbReference type="NCBIfam" id="TIGR04056">
    <property type="entry name" value="OMP_RagA_SusC"/>
    <property type="match status" value="1"/>
</dbReference>
<dbReference type="GO" id="GO:0009279">
    <property type="term" value="C:cell outer membrane"/>
    <property type="evidence" value="ECO:0007669"/>
    <property type="project" value="UniProtKB-SubCell"/>
</dbReference>
<dbReference type="SMART" id="SM00965">
    <property type="entry name" value="STN"/>
    <property type="match status" value="1"/>
</dbReference>
<proteinExistence type="inferred from homology"/>